<evidence type="ECO:0000313" key="8">
    <source>
        <dbReference type="EMBL" id="CAG7617211.1"/>
    </source>
</evidence>
<name>A0A916NWI9_9BACL</name>
<dbReference type="GO" id="GO:0006424">
    <property type="term" value="P:glutamyl-tRNA aminoacylation"/>
    <property type="evidence" value="ECO:0007669"/>
    <property type="project" value="InterPro"/>
</dbReference>
<dbReference type="NCBIfam" id="NF004314">
    <property type="entry name" value="PRK05710.1-3"/>
    <property type="match status" value="1"/>
</dbReference>
<dbReference type="HAMAP" id="MF_01428">
    <property type="entry name" value="Glu_Q_tRNA_synth"/>
    <property type="match status" value="1"/>
</dbReference>
<dbReference type="GO" id="GO:0005524">
    <property type="term" value="F:ATP binding"/>
    <property type="evidence" value="ECO:0007669"/>
    <property type="project" value="UniProtKB-KW"/>
</dbReference>
<dbReference type="GO" id="GO:0005829">
    <property type="term" value="C:cytosol"/>
    <property type="evidence" value="ECO:0007669"/>
    <property type="project" value="TreeGrafter"/>
</dbReference>
<gene>
    <name evidence="8" type="primary">gltX1</name>
    <name evidence="5" type="synonym">gluQ</name>
    <name evidence="8" type="ORF">PAESOLCIP111_01995</name>
</gene>
<evidence type="ECO:0000256" key="1">
    <source>
        <dbReference type="ARBA" id="ARBA00022598"/>
    </source>
</evidence>
<feature type="short sequence motif" description="'HIGH' region" evidence="5">
    <location>
        <begin position="72"/>
        <end position="82"/>
    </location>
</feature>
<dbReference type="Proteomes" id="UP000693672">
    <property type="component" value="Unassembled WGS sequence"/>
</dbReference>
<dbReference type="InterPro" id="IPR049940">
    <property type="entry name" value="GluQ/Sye"/>
</dbReference>
<evidence type="ECO:0000256" key="2">
    <source>
        <dbReference type="ARBA" id="ARBA00022741"/>
    </source>
</evidence>
<proteinExistence type="inferred from homology"/>
<keyword evidence="1 5" id="KW-0436">Ligase</keyword>
<feature type="binding site" evidence="5">
    <location>
        <position position="171"/>
    </location>
    <ligand>
        <name>Zn(2+)</name>
        <dbReference type="ChEBI" id="CHEBI:29105"/>
    </ligand>
</feature>
<keyword evidence="5" id="KW-0479">Metal-binding</keyword>
<dbReference type="PANTHER" id="PTHR43311">
    <property type="entry name" value="GLUTAMATE--TRNA LIGASE"/>
    <property type="match status" value="1"/>
</dbReference>
<feature type="domain" description="Glutamyl/glutaminyl-tRNA synthetase class Ib catalytic" evidence="7">
    <location>
        <begin position="67"/>
        <end position="340"/>
    </location>
</feature>
<evidence type="ECO:0000313" key="9">
    <source>
        <dbReference type="Proteomes" id="UP000693672"/>
    </source>
</evidence>
<dbReference type="InterPro" id="IPR001412">
    <property type="entry name" value="aa-tRNA-synth_I_CS"/>
</dbReference>
<dbReference type="AlphaFoldDB" id="A0A916NWI9"/>
<comment type="function">
    <text evidence="5">Catalyzes the tRNA-independent activation of glutamate in presence of ATP and the subsequent transfer of glutamate onto a tRNA(Asp). Glutamate is transferred on the 2-amino-5-(4,5-dihydroxy-2-cyclopenten-1-yl) moiety of the queuosine in the wobble position of the QUC anticodon.</text>
</comment>
<dbReference type="NCBIfam" id="TIGR03838">
    <property type="entry name" value="queuosine_YadB"/>
    <property type="match status" value="1"/>
</dbReference>
<dbReference type="InterPro" id="IPR020058">
    <property type="entry name" value="Glu/Gln-tRNA-synth_Ib_cat-dom"/>
</dbReference>
<evidence type="ECO:0000259" key="7">
    <source>
        <dbReference type="Pfam" id="PF00749"/>
    </source>
</evidence>
<dbReference type="GO" id="GO:0006400">
    <property type="term" value="P:tRNA modification"/>
    <property type="evidence" value="ECO:0007669"/>
    <property type="project" value="InterPro"/>
</dbReference>
<keyword evidence="5" id="KW-0862">Zinc</keyword>
<feature type="binding site" evidence="5">
    <location>
        <position position="315"/>
    </location>
    <ligand>
        <name>ATP</name>
        <dbReference type="ChEBI" id="CHEBI:30616"/>
    </ligand>
</feature>
<comment type="caution">
    <text evidence="8">The sequence shown here is derived from an EMBL/GenBank/DDBJ whole genome shotgun (WGS) entry which is preliminary data.</text>
</comment>
<evidence type="ECO:0000256" key="3">
    <source>
        <dbReference type="ARBA" id="ARBA00022840"/>
    </source>
</evidence>
<keyword evidence="9" id="KW-1185">Reference proteome</keyword>
<evidence type="ECO:0000256" key="4">
    <source>
        <dbReference type="ARBA" id="ARBA00023146"/>
    </source>
</evidence>
<dbReference type="NCBIfam" id="NF004315">
    <property type="entry name" value="PRK05710.1-4"/>
    <property type="match status" value="1"/>
</dbReference>
<feature type="binding site" evidence="5">
    <location>
        <position position="256"/>
    </location>
    <ligand>
        <name>L-glutamate</name>
        <dbReference type="ChEBI" id="CHEBI:29985"/>
    </ligand>
</feature>
<feature type="binding site" evidence="5">
    <location>
        <position position="169"/>
    </location>
    <ligand>
        <name>Zn(2+)</name>
        <dbReference type="ChEBI" id="CHEBI:29105"/>
    </ligand>
</feature>
<dbReference type="GO" id="GO:0008270">
    <property type="term" value="F:zinc ion binding"/>
    <property type="evidence" value="ECO:0007669"/>
    <property type="project" value="UniProtKB-UniRule"/>
</dbReference>
<feature type="short sequence motif" description="'KMSKS' region" evidence="5">
    <location>
        <begin position="312"/>
        <end position="316"/>
    </location>
</feature>
<dbReference type="EC" id="6.1.1.-" evidence="5"/>
<organism evidence="8 9">
    <name type="scientific">Paenibacillus solanacearum</name>
    <dbReference type="NCBI Taxonomy" id="2048548"/>
    <lineage>
        <taxon>Bacteria</taxon>
        <taxon>Bacillati</taxon>
        <taxon>Bacillota</taxon>
        <taxon>Bacilli</taxon>
        <taxon>Bacillales</taxon>
        <taxon>Paenibacillaceae</taxon>
        <taxon>Paenibacillus</taxon>
    </lineage>
</organism>
<reference evidence="8" key="1">
    <citation type="submission" date="2021-06" db="EMBL/GenBank/DDBJ databases">
        <authorList>
            <person name="Criscuolo A."/>
        </authorList>
    </citation>
    <scope>NUCLEOTIDE SEQUENCE</scope>
    <source>
        <strain evidence="8">CIP111600</strain>
    </source>
</reference>
<feature type="binding site" evidence="5">
    <location>
        <position position="105"/>
    </location>
    <ligand>
        <name>L-glutamate</name>
        <dbReference type="ChEBI" id="CHEBI:29985"/>
    </ligand>
</feature>
<dbReference type="PANTHER" id="PTHR43311:SF1">
    <property type="entry name" value="GLUTAMYL-Q TRNA(ASP) SYNTHETASE"/>
    <property type="match status" value="1"/>
</dbReference>
<dbReference type="GO" id="GO:0004818">
    <property type="term" value="F:glutamate-tRNA ligase activity"/>
    <property type="evidence" value="ECO:0007669"/>
    <property type="project" value="TreeGrafter"/>
</dbReference>
<sequence>MQLQCWRETDLSQAAEAGLACTAEQFVQAPRQASGEAAPALDDEAFLKKLPATGISNIQAGVYDMTRGRFAPTPSGPMHLGNALSALIAWLHIRKDGGQFILRIEDIDMQRSKPEYARQLLDDLRWLGIDWDEGPDVGGSYGPYVQSERLARYDSALHELEAAGRVYPCYCSRAELTAIAGAPHGIASEGPVYAGMCRRLTPAERMAKSAAKTPSLRFAVPDAPLRFVDEIQGPQQAPAGSGGDFVVKRADGMFGYQLAVVVDDAAMRVTHVVRGGDLLDSTPRQLWLYEALGLPAPAFAHVPLLLGEDGRKLSKRHGAVALRELREAGAAPEQVVGWLAHICGLRDRLQPAKTTELLADFRLDRIAKQPIVASGSLLAQIGRV</sequence>
<keyword evidence="4 5" id="KW-0030">Aminoacyl-tRNA synthetase</keyword>
<comment type="cofactor">
    <cofactor evidence="5">
        <name>Zn(2+)</name>
        <dbReference type="ChEBI" id="CHEBI:29105"/>
    </cofactor>
    <text evidence="5">Binds 1 zinc ion per subunit.</text>
</comment>
<evidence type="ECO:0000256" key="5">
    <source>
        <dbReference type="HAMAP-Rule" id="MF_01428"/>
    </source>
</evidence>
<dbReference type="EMBL" id="CAJVAS010000006">
    <property type="protein sequence ID" value="CAG7617211.1"/>
    <property type="molecule type" value="Genomic_DNA"/>
</dbReference>
<comment type="similarity">
    <text evidence="5">Belongs to the class-I aminoacyl-tRNA synthetase family. GluQ subfamily.</text>
</comment>
<keyword evidence="3 5" id="KW-0067">ATP-binding</keyword>
<evidence type="ECO:0000256" key="6">
    <source>
        <dbReference type="RuleBase" id="RU363037"/>
    </source>
</evidence>
<accession>A0A916NWI9</accession>
<keyword evidence="2 5" id="KW-0547">Nucleotide-binding</keyword>
<dbReference type="PROSITE" id="PS00178">
    <property type="entry name" value="AA_TRNA_LIGASE_I"/>
    <property type="match status" value="1"/>
</dbReference>
<keyword evidence="6" id="KW-0648">Protein biosynthesis</keyword>
<dbReference type="InterPro" id="IPR022380">
    <property type="entry name" value="Glu-Q_tRNA(Asp)_Synthase"/>
</dbReference>
<dbReference type="Pfam" id="PF00749">
    <property type="entry name" value="tRNA-synt_1c"/>
    <property type="match status" value="1"/>
</dbReference>
<feature type="binding site" evidence="5">
    <location>
        <position position="193"/>
    </location>
    <ligand>
        <name>Zn(2+)</name>
        <dbReference type="ChEBI" id="CHEBI:29105"/>
    </ligand>
</feature>
<feature type="binding site" evidence="5">
    <location>
        <position position="274"/>
    </location>
    <ligand>
        <name>L-glutamate</name>
        <dbReference type="ChEBI" id="CHEBI:29985"/>
    </ligand>
</feature>
<protein>
    <recommendedName>
        <fullName evidence="5">Glutamyl-Q tRNA(Asp) synthetase</fullName>
        <shortName evidence="5">Glu-Q-RSs</shortName>
        <ecNumber evidence="5">6.1.1.-</ecNumber>
    </recommendedName>
</protein>
<feature type="binding site" evidence="5">
    <location>
        <begin position="69"/>
        <end position="73"/>
    </location>
    <ligand>
        <name>L-glutamate</name>
        <dbReference type="ChEBI" id="CHEBI:29985"/>
    </ligand>
</feature>
<feature type="binding site" evidence="5">
    <location>
        <position position="197"/>
    </location>
    <ligand>
        <name>Zn(2+)</name>
        <dbReference type="ChEBI" id="CHEBI:29105"/>
    </ligand>
</feature>